<feature type="compositionally biased region" description="Gly residues" evidence="2">
    <location>
        <begin position="263"/>
        <end position="272"/>
    </location>
</feature>
<proteinExistence type="predicted"/>
<protein>
    <submittedName>
        <fullName evidence="3">Uncharacterized protein</fullName>
    </submittedName>
</protein>
<accession>A0A429GCA2</accession>
<keyword evidence="4" id="KW-1185">Reference proteome</keyword>
<evidence type="ECO:0000256" key="1">
    <source>
        <dbReference type="SAM" id="Coils"/>
    </source>
</evidence>
<reference evidence="3 4" key="1">
    <citation type="submission" date="2018-10" db="EMBL/GenBank/DDBJ databases">
        <title>Co-occurring genomic capacity for anaerobic methane metabolism and dissimilatory sulfite reduction discovered in the Korarchaeota.</title>
        <authorList>
            <person name="Mckay L.J."/>
            <person name="Dlakic M."/>
            <person name="Fields M.W."/>
            <person name="Delmont T.O."/>
            <person name="Eren A.M."/>
            <person name="Jay Z.J."/>
            <person name="Klingelsmith K.B."/>
            <person name="Rusch D.B."/>
            <person name="Inskeep W.P."/>
        </authorList>
    </citation>
    <scope>NUCLEOTIDE SEQUENCE [LARGE SCALE GENOMIC DNA]</scope>
    <source>
        <strain evidence="3 4">MDKW</strain>
    </source>
</reference>
<dbReference type="RefSeq" id="WP_125672959.1">
    <property type="nucleotide sequence ID" value="NZ_RCOS01000175.1"/>
</dbReference>
<feature type="region of interest" description="Disordered" evidence="2">
    <location>
        <begin position="241"/>
        <end position="292"/>
    </location>
</feature>
<dbReference type="EMBL" id="RCOS01000175">
    <property type="protein sequence ID" value="RSN71421.1"/>
    <property type="molecule type" value="Genomic_DNA"/>
</dbReference>
<gene>
    <name evidence="3" type="ORF">D6D85_15990</name>
</gene>
<sequence length="292" mass="31413">MRLQKRFVLAGFMVLLIAYIPSFSAASDSCSTAQALISNYHTARNQLLLMFSSINLTAPAISANATNTSAFAPYTLFSLINRSISEGDYLISKAQDALAAGNCVEASRLAIEAINKLTSAFVHTAILVKWSSNTTNYTAPGLYAAYLRHMVMMARLNASIMACEKAGVNVSAVKALLLNISSQLNLSLLSGKPSDVAHKLNNIVKELREAVKELKKCVNEFRRERIKERIKEKLRERIHAGNETWIPPGQQKKGNQTFVPPGWQGGSGGNASGGSSQMPPGHGKGGHGSGHG</sequence>
<comment type="caution">
    <text evidence="3">The sequence shown here is derived from an EMBL/GenBank/DDBJ whole genome shotgun (WGS) entry which is preliminary data.</text>
</comment>
<organism evidence="3 4">
    <name type="scientific">Candidatus Methanodesulfokora washburnensis</name>
    <dbReference type="NCBI Taxonomy" id="2478471"/>
    <lineage>
        <taxon>Archaea</taxon>
        <taxon>Thermoproteota</taxon>
        <taxon>Candidatus Korarchaeia</taxon>
        <taxon>Candidatus Korarchaeia incertae sedis</taxon>
        <taxon>Candidatus Methanodesulfokora</taxon>
    </lineage>
</organism>
<dbReference type="AlphaFoldDB" id="A0A429GCA2"/>
<evidence type="ECO:0000256" key="2">
    <source>
        <dbReference type="SAM" id="MobiDB-lite"/>
    </source>
</evidence>
<evidence type="ECO:0000313" key="4">
    <source>
        <dbReference type="Proteomes" id="UP000277582"/>
    </source>
</evidence>
<name>A0A429GCA2_9CREN</name>
<evidence type="ECO:0000313" key="3">
    <source>
        <dbReference type="EMBL" id="RSN71421.1"/>
    </source>
</evidence>
<dbReference type="Proteomes" id="UP000277582">
    <property type="component" value="Unassembled WGS sequence"/>
</dbReference>
<keyword evidence="1" id="KW-0175">Coiled coil</keyword>
<feature type="coiled-coil region" evidence="1">
    <location>
        <begin position="197"/>
        <end position="224"/>
    </location>
</feature>
<feature type="compositionally biased region" description="Gly residues" evidence="2">
    <location>
        <begin position="282"/>
        <end position="292"/>
    </location>
</feature>